<dbReference type="InterPro" id="IPR003663">
    <property type="entry name" value="Sugar/inositol_transpt"/>
</dbReference>
<dbReference type="SUPFAM" id="SSF103473">
    <property type="entry name" value="MFS general substrate transporter"/>
    <property type="match status" value="1"/>
</dbReference>
<dbReference type="InterPro" id="IPR005828">
    <property type="entry name" value="MFS_sugar_transport-like"/>
</dbReference>
<dbReference type="InterPro" id="IPR036259">
    <property type="entry name" value="MFS_trans_sf"/>
</dbReference>
<keyword evidence="2" id="KW-0813">Transport</keyword>
<dbReference type="PRINTS" id="PR00171">
    <property type="entry name" value="SUGRTRNSPORT"/>
</dbReference>
<feature type="transmembrane region" description="Helical" evidence="9">
    <location>
        <begin position="288"/>
        <end position="309"/>
    </location>
</feature>
<proteinExistence type="predicted"/>
<evidence type="ECO:0000313" key="12">
    <source>
        <dbReference type="Proteomes" id="UP000821853"/>
    </source>
</evidence>
<dbReference type="GO" id="GO:0022857">
    <property type="term" value="F:transmembrane transporter activity"/>
    <property type="evidence" value="ECO:0007669"/>
    <property type="project" value="InterPro"/>
</dbReference>
<feature type="transmembrane region" description="Helical" evidence="9">
    <location>
        <begin position="152"/>
        <end position="171"/>
    </location>
</feature>
<evidence type="ECO:0000256" key="5">
    <source>
        <dbReference type="ARBA" id="ARBA00022692"/>
    </source>
</evidence>
<evidence type="ECO:0000256" key="2">
    <source>
        <dbReference type="ARBA" id="ARBA00022448"/>
    </source>
</evidence>
<dbReference type="Proteomes" id="UP000821853">
    <property type="component" value="Chromosome 2"/>
</dbReference>
<feature type="transmembrane region" description="Helical" evidence="9">
    <location>
        <begin position="53"/>
        <end position="73"/>
    </location>
</feature>
<accession>A0A9J6G1E8</accession>
<keyword evidence="5 9" id="KW-0812">Transmembrane</keyword>
<dbReference type="Gene3D" id="1.20.1250.20">
    <property type="entry name" value="MFS general substrate transporter like domains"/>
    <property type="match status" value="1"/>
</dbReference>
<feature type="transmembrane region" description="Helical" evidence="9">
    <location>
        <begin position="204"/>
        <end position="227"/>
    </location>
</feature>
<evidence type="ECO:0000256" key="7">
    <source>
        <dbReference type="ARBA" id="ARBA00023136"/>
    </source>
</evidence>
<dbReference type="InterPro" id="IPR050549">
    <property type="entry name" value="MFS_Trehalose_Transporter"/>
</dbReference>
<dbReference type="PROSITE" id="PS50850">
    <property type="entry name" value="MFS"/>
    <property type="match status" value="1"/>
</dbReference>
<name>A0A9J6G1E8_HAELO</name>
<dbReference type="GO" id="GO:0005886">
    <property type="term" value="C:plasma membrane"/>
    <property type="evidence" value="ECO:0007669"/>
    <property type="project" value="UniProtKB-SubCell"/>
</dbReference>
<dbReference type="FunFam" id="1.20.1250.20:FF:000218">
    <property type="entry name" value="facilitated trehalose transporter Tret1"/>
    <property type="match status" value="1"/>
</dbReference>
<dbReference type="Pfam" id="PF00083">
    <property type="entry name" value="Sugar_tr"/>
    <property type="match status" value="1"/>
</dbReference>
<feature type="transmembrane region" description="Helical" evidence="9">
    <location>
        <begin position="353"/>
        <end position="372"/>
    </location>
</feature>
<dbReference type="EMBL" id="JABSTR010000004">
    <property type="protein sequence ID" value="KAH9368601.1"/>
    <property type="molecule type" value="Genomic_DNA"/>
</dbReference>
<feature type="transmembrane region" description="Helical" evidence="9">
    <location>
        <begin position="436"/>
        <end position="455"/>
    </location>
</feature>
<evidence type="ECO:0000259" key="10">
    <source>
        <dbReference type="PROSITE" id="PS50850"/>
    </source>
</evidence>
<dbReference type="VEuPathDB" id="VectorBase:HLOH_048146"/>
<feature type="transmembrane region" description="Helical" evidence="9">
    <location>
        <begin position="93"/>
        <end position="111"/>
    </location>
</feature>
<dbReference type="PANTHER" id="PTHR48021">
    <property type="match status" value="1"/>
</dbReference>
<evidence type="ECO:0000256" key="1">
    <source>
        <dbReference type="ARBA" id="ARBA00004651"/>
    </source>
</evidence>
<evidence type="ECO:0000256" key="8">
    <source>
        <dbReference type="SAM" id="MobiDB-lite"/>
    </source>
</evidence>
<feature type="domain" description="Major facilitator superfamily (MFS) profile" evidence="10">
    <location>
        <begin position="56"/>
        <end position="459"/>
    </location>
</feature>
<feature type="region of interest" description="Disordered" evidence="8">
    <location>
        <begin position="13"/>
        <end position="48"/>
    </location>
</feature>
<evidence type="ECO:0000313" key="11">
    <source>
        <dbReference type="EMBL" id="KAH9368601.1"/>
    </source>
</evidence>
<dbReference type="PANTHER" id="PTHR48021:SF1">
    <property type="entry name" value="GH07001P-RELATED"/>
    <property type="match status" value="1"/>
</dbReference>
<evidence type="ECO:0000256" key="4">
    <source>
        <dbReference type="ARBA" id="ARBA00022597"/>
    </source>
</evidence>
<dbReference type="InterPro" id="IPR005829">
    <property type="entry name" value="Sugar_transporter_CS"/>
</dbReference>
<keyword evidence="3" id="KW-1003">Cell membrane</keyword>
<reference evidence="11 12" key="1">
    <citation type="journal article" date="2020" name="Cell">
        <title>Large-Scale Comparative Analyses of Tick Genomes Elucidate Their Genetic Diversity and Vector Capacities.</title>
        <authorList>
            <consortium name="Tick Genome and Microbiome Consortium (TIGMIC)"/>
            <person name="Jia N."/>
            <person name="Wang J."/>
            <person name="Shi W."/>
            <person name="Du L."/>
            <person name="Sun Y."/>
            <person name="Zhan W."/>
            <person name="Jiang J.F."/>
            <person name="Wang Q."/>
            <person name="Zhang B."/>
            <person name="Ji P."/>
            <person name="Bell-Sakyi L."/>
            <person name="Cui X.M."/>
            <person name="Yuan T.T."/>
            <person name="Jiang B.G."/>
            <person name="Yang W.F."/>
            <person name="Lam T.T."/>
            <person name="Chang Q.C."/>
            <person name="Ding S.J."/>
            <person name="Wang X.J."/>
            <person name="Zhu J.G."/>
            <person name="Ruan X.D."/>
            <person name="Zhao L."/>
            <person name="Wei J.T."/>
            <person name="Ye R.Z."/>
            <person name="Que T.C."/>
            <person name="Du C.H."/>
            <person name="Zhou Y.H."/>
            <person name="Cheng J.X."/>
            <person name="Dai P.F."/>
            <person name="Guo W.B."/>
            <person name="Han X.H."/>
            <person name="Huang E.J."/>
            <person name="Li L.F."/>
            <person name="Wei W."/>
            <person name="Gao Y.C."/>
            <person name="Liu J.Z."/>
            <person name="Shao H.Z."/>
            <person name="Wang X."/>
            <person name="Wang C.C."/>
            <person name="Yang T.C."/>
            <person name="Huo Q.B."/>
            <person name="Li W."/>
            <person name="Chen H.Y."/>
            <person name="Chen S.E."/>
            <person name="Zhou L.G."/>
            <person name="Ni X.B."/>
            <person name="Tian J.H."/>
            <person name="Sheng Y."/>
            <person name="Liu T."/>
            <person name="Pan Y.S."/>
            <person name="Xia L.Y."/>
            <person name="Li J."/>
            <person name="Zhao F."/>
            <person name="Cao W.C."/>
        </authorList>
    </citation>
    <scope>NUCLEOTIDE SEQUENCE [LARGE SCALE GENOMIC DNA]</scope>
    <source>
        <strain evidence="11">HaeL-2018</strain>
    </source>
</reference>
<feature type="transmembrane region" description="Helical" evidence="9">
    <location>
        <begin position="405"/>
        <end position="424"/>
    </location>
</feature>
<dbReference type="InterPro" id="IPR020846">
    <property type="entry name" value="MFS_dom"/>
</dbReference>
<evidence type="ECO:0000256" key="9">
    <source>
        <dbReference type="SAM" id="Phobius"/>
    </source>
</evidence>
<sequence length="481" mass="51187">MCVYAQRHAWVKKPRRQRPSARSGRGTMASQQPRRLRASISCNDDGSKGRRHLWLAELAATLGAMSYGLSVGYSSPALPDMRQRLHFTADQSSWFGSLLNIGALVGGLTGGQSIRYLGRRYTLLATAAVHTAGWVLIAAGSAPWALLLGRTLTGVATGAVALTVPVFVSEVSPKNMRGLLDTVCTMAITFGILAAYVMGKWLHYNILAAACIVPAVAMAAILPTLAGSPRWLLQMGREESALSALQFYRGQDVTEEFNAMRQGVAAVAGAKSSLTLAQLSLPGVYKPFLYTLAALFLQQFSGIVVMLFYTHDIFAAAGTSLSAPDSAIIVGAAQVVCVGLATRLTDRVGRRPLMLFSLAVSCASLAALGSFYHFKRTLGPGFVGLSPLPSILMGEMLPMHVKGPATSLLIAFYFACGTVIAKEYGDMLRAFGDDGLYWFFASFMAAGFLFVAVFLPETKGKTLEEIAHIFGSGSSLPGSGS</sequence>
<keyword evidence="12" id="KW-1185">Reference proteome</keyword>
<organism evidence="11 12">
    <name type="scientific">Haemaphysalis longicornis</name>
    <name type="common">Bush tick</name>
    <dbReference type="NCBI Taxonomy" id="44386"/>
    <lineage>
        <taxon>Eukaryota</taxon>
        <taxon>Metazoa</taxon>
        <taxon>Ecdysozoa</taxon>
        <taxon>Arthropoda</taxon>
        <taxon>Chelicerata</taxon>
        <taxon>Arachnida</taxon>
        <taxon>Acari</taxon>
        <taxon>Parasitiformes</taxon>
        <taxon>Ixodida</taxon>
        <taxon>Ixodoidea</taxon>
        <taxon>Ixodidae</taxon>
        <taxon>Haemaphysalinae</taxon>
        <taxon>Haemaphysalis</taxon>
    </lineage>
</organism>
<dbReference type="PROSITE" id="PS00217">
    <property type="entry name" value="SUGAR_TRANSPORT_2"/>
    <property type="match status" value="1"/>
</dbReference>
<dbReference type="OMA" id="GITWKEC"/>
<gene>
    <name evidence="11" type="ORF">HPB48_004048</name>
</gene>
<dbReference type="OrthoDB" id="6339427at2759"/>
<keyword evidence="6 9" id="KW-1133">Transmembrane helix</keyword>
<dbReference type="AlphaFoldDB" id="A0A9J6G1E8"/>
<feature type="transmembrane region" description="Helical" evidence="9">
    <location>
        <begin position="178"/>
        <end position="198"/>
    </location>
</feature>
<keyword evidence="4" id="KW-0762">Sugar transport</keyword>
<evidence type="ECO:0000256" key="3">
    <source>
        <dbReference type="ARBA" id="ARBA00022475"/>
    </source>
</evidence>
<evidence type="ECO:0000256" key="6">
    <source>
        <dbReference type="ARBA" id="ARBA00022989"/>
    </source>
</evidence>
<protein>
    <recommendedName>
        <fullName evidence="10">Major facilitator superfamily (MFS) profile domain-containing protein</fullName>
    </recommendedName>
</protein>
<keyword evidence="7 9" id="KW-0472">Membrane</keyword>
<comment type="subcellular location">
    <subcellularLocation>
        <location evidence="1">Cell membrane</location>
        <topology evidence="1">Multi-pass membrane protein</topology>
    </subcellularLocation>
</comment>
<comment type="caution">
    <text evidence="11">The sequence shown here is derived from an EMBL/GenBank/DDBJ whole genome shotgun (WGS) entry which is preliminary data.</text>
</comment>